<feature type="transmembrane region" description="Helical" evidence="2">
    <location>
        <begin position="281"/>
        <end position="306"/>
    </location>
</feature>
<dbReference type="EMBL" id="JACAQA010000044">
    <property type="protein sequence ID" value="NWB89328.1"/>
    <property type="molecule type" value="Genomic_DNA"/>
</dbReference>
<keyword evidence="2" id="KW-0472">Membrane</keyword>
<evidence type="ECO:0000256" key="1">
    <source>
        <dbReference type="SAM" id="MobiDB-lite"/>
    </source>
</evidence>
<comment type="caution">
    <text evidence="3">The sequence shown here is derived from an EMBL/GenBank/DDBJ whole genome shotgun (WGS) entry which is preliminary data.</text>
</comment>
<gene>
    <name evidence="3" type="ORF">HX830_31150</name>
</gene>
<sequence>MGHYDSRGNYSPTPGPCIPLPSRNTERRVPPPEPYNGDFYSQAKRTIERQIPTSTCHVGLKFIWDNGEGLGCDLPCVLTPASGEPIRTRLDEYSRFVGSIPDGAYQAQMLAEVDTEDLVVRSRAEVQAALEAILEAERAEAAALQAIQDERGVVTNAFHTHLAIGKGALYGAWGLVKSAKEYGDLINPFVTFSNVVVSAWNADVSNGGSWIASFRDNFSQAQHRELIEALGFDPSKITREQLAESYETACFVMEDGPSRDLLARFAVDYVKAQNREEIAEFGGAVVFEIVLIGLLVMYSGGAGLAAKGTVSMRNLALTQRLGSGLKRLGQGLKNARIKKAGRAEGKGAGAQIVRLEWPKEIDPATLYRPDRKLVNDKHGRPVPDAEEPHTQLANRRGRKDEYRQAREWHLNKDGKLEPKRDIDFTDHGRPKEHTSPHQHDFIPNPTGGTPQHGPARPLEYPQ</sequence>
<feature type="region of interest" description="Disordered" evidence="1">
    <location>
        <begin position="1"/>
        <end position="37"/>
    </location>
</feature>
<evidence type="ECO:0000313" key="3">
    <source>
        <dbReference type="EMBL" id="NWB89328.1"/>
    </source>
</evidence>
<dbReference type="AlphaFoldDB" id="A0A7Y8BVA6"/>
<reference evidence="3 4" key="1">
    <citation type="submission" date="2020-04" db="EMBL/GenBank/DDBJ databases">
        <title>Molecular characterization of pseudomonads from Agaricus bisporus reveal novel blotch 2 pathogens in Western Europe.</title>
        <authorList>
            <person name="Taparia T."/>
            <person name="Krijger M."/>
            <person name="Haynes E."/>
            <person name="Elpinstone J.G."/>
            <person name="Noble R."/>
            <person name="Van Der Wolf J."/>
        </authorList>
    </citation>
    <scope>NUCLEOTIDE SEQUENCE [LARGE SCALE GENOMIC DNA]</scope>
    <source>
        <strain evidence="3 4">G9001</strain>
    </source>
</reference>
<keyword evidence="2" id="KW-1133">Transmembrane helix</keyword>
<organism evidence="3 4">
    <name type="scientific">Pseudomonas gingeri</name>
    <dbReference type="NCBI Taxonomy" id="117681"/>
    <lineage>
        <taxon>Bacteria</taxon>
        <taxon>Pseudomonadati</taxon>
        <taxon>Pseudomonadota</taxon>
        <taxon>Gammaproteobacteria</taxon>
        <taxon>Pseudomonadales</taxon>
        <taxon>Pseudomonadaceae</taxon>
        <taxon>Pseudomonas</taxon>
    </lineage>
</organism>
<dbReference type="Proteomes" id="UP000522864">
    <property type="component" value="Unassembled WGS sequence"/>
</dbReference>
<protein>
    <recommendedName>
        <fullName evidence="5">Bacterial toxin 24 domain-containing protein</fullName>
    </recommendedName>
</protein>
<feature type="region of interest" description="Disordered" evidence="1">
    <location>
        <begin position="368"/>
        <end position="462"/>
    </location>
</feature>
<feature type="compositionally biased region" description="Basic and acidic residues" evidence="1">
    <location>
        <begin position="398"/>
        <end position="440"/>
    </location>
</feature>
<evidence type="ECO:0008006" key="5">
    <source>
        <dbReference type="Google" id="ProtNLM"/>
    </source>
</evidence>
<evidence type="ECO:0000313" key="4">
    <source>
        <dbReference type="Proteomes" id="UP000522864"/>
    </source>
</evidence>
<name>A0A7Y8BVA6_9PSED</name>
<keyword evidence="2" id="KW-0812">Transmembrane</keyword>
<accession>A0A7Y8BVA6</accession>
<evidence type="ECO:0000256" key="2">
    <source>
        <dbReference type="SAM" id="Phobius"/>
    </source>
</evidence>
<feature type="compositionally biased region" description="Basic and acidic residues" evidence="1">
    <location>
        <begin position="368"/>
        <end position="389"/>
    </location>
</feature>
<proteinExistence type="predicted"/>